<protein>
    <recommendedName>
        <fullName evidence="3">Glycosyltransferase 2-like domain-containing protein</fullName>
    </recommendedName>
</protein>
<gene>
    <name evidence="1" type="ORF">COY61_00240</name>
</gene>
<dbReference type="InterPro" id="IPR029044">
    <property type="entry name" value="Nucleotide-diphossugar_trans"/>
</dbReference>
<feature type="non-terminal residue" evidence="1">
    <location>
        <position position="342"/>
    </location>
</feature>
<evidence type="ECO:0000313" key="1">
    <source>
        <dbReference type="EMBL" id="PIZ01231.1"/>
    </source>
</evidence>
<dbReference type="GO" id="GO:0016757">
    <property type="term" value="F:glycosyltransferase activity"/>
    <property type="evidence" value="ECO:0007669"/>
    <property type="project" value="InterPro"/>
</dbReference>
<comment type="caution">
    <text evidence="1">The sequence shown here is derived from an EMBL/GenBank/DDBJ whole genome shotgun (WGS) entry which is preliminary data.</text>
</comment>
<name>A0A2M7RPX4_9BACT</name>
<dbReference type="AlphaFoldDB" id="A0A2M7RPX4"/>
<dbReference type="InterPro" id="IPR044575">
    <property type="entry name" value="RAY1-like"/>
</dbReference>
<sequence>MFTIFSIPKPFIDPHISIIQTNAIKSWFNVSSDIEVILCGNDFGVKEICQKNNIQHIANVECTESGTPLLNSVFNLVRKQAKYDIIIYINADIIITSDFLKIFNFLPPEDFLIVGRRWDLNITELLDFSKNWEEDINKMIKKEGRLHAQAGSDYFIFRKGLFKNLPPFAVGRIGWDNWMLQESFDKNILVIDATPLAKVIHQNHDYRHKVENLKQEDKKNISLTGIAKFLPTLRNVKYEFRSNGIKKRIVFFNNFNQIIKKNIYNFMINLKKSLVGLIRIILKPLKNPLLRFIKPWNALLRKIISKSHKIQMQIEWGIPTNPEWFDHYEDLYYLWGHENKNS</sequence>
<organism evidence="1 2">
    <name type="scientific">bacterium (Candidatus Gribaldobacteria) CG_4_10_14_0_8_um_filter_33_9</name>
    <dbReference type="NCBI Taxonomy" id="2014266"/>
    <lineage>
        <taxon>Bacteria</taxon>
        <taxon>Candidatus Gribaldobacteria</taxon>
    </lineage>
</organism>
<dbReference type="SUPFAM" id="SSF53448">
    <property type="entry name" value="Nucleotide-diphospho-sugar transferases"/>
    <property type="match status" value="1"/>
</dbReference>
<reference evidence="2" key="1">
    <citation type="submission" date="2017-09" db="EMBL/GenBank/DDBJ databases">
        <title>Depth-based differentiation of microbial function through sediment-hosted aquifers and enrichment of novel symbionts in the deep terrestrial subsurface.</title>
        <authorList>
            <person name="Probst A.J."/>
            <person name="Ladd B."/>
            <person name="Jarett J.K."/>
            <person name="Geller-Mcgrath D.E."/>
            <person name="Sieber C.M.K."/>
            <person name="Emerson J.B."/>
            <person name="Anantharaman K."/>
            <person name="Thomas B.C."/>
            <person name="Malmstrom R."/>
            <person name="Stieglmeier M."/>
            <person name="Klingl A."/>
            <person name="Woyke T."/>
            <person name="Ryan C.M."/>
            <person name="Banfield J.F."/>
        </authorList>
    </citation>
    <scope>NUCLEOTIDE SEQUENCE [LARGE SCALE GENOMIC DNA]</scope>
</reference>
<dbReference type="Proteomes" id="UP000229371">
    <property type="component" value="Unassembled WGS sequence"/>
</dbReference>
<dbReference type="Gene3D" id="3.90.550.10">
    <property type="entry name" value="Spore Coat Polysaccharide Biosynthesis Protein SpsA, Chain A"/>
    <property type="match status" value="1"/>
</dbReference>
<dbReference type="PANTHER" id="PTHR47483:SF1">
    <property type="entry name" value="BETA-ARABINOFURANOSYLTRANSFERASE RAY1"/>
    <property type="match status" value="1"/>
</dbReference>
<accession>A0A2M7RPX4</accession>
<evidence type="ECO:0000313" key="2">
    <source>
        <dbReference type="Proteomes" id="UP000229371"/>
    </source>
</evidence>
<dbReference type="EMBL" id="PFMI01000006">
    <property type="protein sequence ID" value="PIZ01231.1"/>
    <property type="molecule type" value="Genomic_DNA"/>
</dbReference>
<evidence type="ECO:0008006" key="3">
    <source>
        <dbReference type="Google" id="ProtNLM"/>
    </source>
</evidence>
<dbReference type="PANTHER" id="PTHR47483">
    <property type="entry name" value="BETA-ARABINOFURANOSYLTRANSFERASE RAY1"/>
    <property type="match status" value="1"/>
</dbReference>
<proteinExistence type="predicted"/>